<proteinExistence type="predicted"/>
<feature type="chain" id="PRO_5030990953" description="Secreted protein" evidence="1">
    <location>
        <begin position="27"/>
        <end position="99"/>
    </location>
</feature>
<feature type="signal peptide" evidence="1">
    <location>
        <begin position="1"/>
        <end position="26"/>
    </location>
</feature>
<dbReference type="EMBL" id="HBGK01016098">
    <property type="protein sequence ID" value="CAD9279235.1"/>
    <property type="molecule type" value="Transcribed_RNA"/>
</dbReference>
<gene>
    <name evidence="2" type="ORF">GOCE00092_LOCUS8144</name>
</gene>
<sequence length="99" mass="11242">MWSDSSCVRMVFFLTTRVSVQVLVQACTKPPSNTVRIFTSSLESWDSFEEDVGESFDSNGVSAVVSFEAAALLLRWRVNSSYLCARFGFQRPMMRFCSF</sequence>
<evidence type="ECO:0000256" key="1">
    <source>
        <dbReference type="SAM" id="SignalP"/>
    </source>
</evidence>
<reference evidence="2" key="1">
    <citation type="submission" date="2021-01" db="EMBL/GenBank/DDBJ databases">
        <authorList>
            <person name="Corre E."/>
            <person name="Pelletier E."/>
            <person name="Niang G."/>
            <person name="Scheremetjew M."/>
            <person name="Finn R."/>
            <person name="Kale V."/>
            <person name="Holt S."/>
            <person name="Cochrane G."/>
            <person name="Meng A."/>
            <person name="Brown T."/>
            <person name="Cohen L."/>
        </authorList>
    </citation>
    <scope>NUCLEOTIDE SEQUENCE</scope>
    <source>
        <strain evidence="2">CCMP 410</strain>
    </source>
</reference>
<dbReference type="AlphaFoldDB" id="A0A7S1UUT1"/>
<organism evidence="2">
    <name type="scientific">Grammatophora oceanica</name>
    <dbReference type="NCBI Taxonomy" id="210454"/>
    <lineage>
        <taxon>Eukaryota</taxon>
        <taxon>Sar</taxon>
        <taxon>Stramenopiles</taxon>
        <taxon>Ochrophyta</taxon>
        <taxon>Bacillariophyta</taxon>
        <taxon>Fragilariophyceae</taxon>
        <taxon>Fragilariophycidae</taxon>
        <taxon>Rhabdonematales</taxon>
        <taxon>Grammatophoraceae</taxon>
        <taxon>Grammatophora</taxon>
    </lineage>
</organism>
<accession>A0A7S1UUT1</accession>
<keyword evidence="1" id="KW-0732">Signal</keyword>
<evidence type="ECO:0000313" key="2">
    <source>
        <dbReference type="EMBL" id="CAD9279235.1"/>
    </source>
</evidence>
<protein>
    <recommendedName>
        <fullName evidence="3">Secreted protein</fullName>
    </recommendedName>
</protein>
<evidence type="ECO:0008006" key="3">
    <source>
        <dbReference type="Google" id="ProtNLM"/>
    </source>
</evidence>
<name>A0A7S1UUT1_9STRA</name>